<dbReference type="NCBIfam" id="NF006615">
    <property type="entry name" value="PRK09182.1"/>
    <property type="match status" value="1"/>
</dbReference>
<proteinExistence type="predicted"/>
<dbReference type="InterPro" id="IPR036397">
    <property type="entry name" value="RNaseH_sf"/>
</dbReference>
<dbReference type="PANTHER" id="PTHR30231">
    <property type="entry name" value="DNA POLYMERASE III SUBUNIT EPSILON"/>
    <property type="match status" value="1"/>
</dbReference>
<accession>A0ABY2QDU2</accession>
<evidence type="ECO:0000313" key="3">
    <source>
        <dbReference type="Proteomes" id="UP000308038"/>
    </source>
</evidence>
<name>A0ABY2QDU2_9SPHN</name>
<dbReference type="CDD" id="cd06127">
    <property type="entry name" value="DEDDh"/>
    <property type="match status" value="1"/>
</dbReference>
<dbReference type="SMART" id="SM00479">
    <property type="entry name" value="EXOIII"/>
    <property type="match status" value="1"/>
</dbReference>
<dbReference type="PANTHER" id="PTHR30231:SF37">
    <property type="entry name" value="EXODEOXYRIBONUCLEASE 10"/>
    <property type="match status" value="1"/>
</dbReference>
<dbReference type="Proteomes" id="UP000308038">
    <property type="component" value="Unassembled WGS sequence"/>
</dbReference>
<keyword evidence="3" id="KW-1185">Reference proteome</keyword>
<dbReference type="Gene3D" id="3.30.420.10">
    <property type="entry name" value="Ribonuclease H-like superfamily/Ribonuclease H"/>
    <property type="match status" value="1"/>
</dbReference>
<organism evidence="2 3">
    <name type="scientific">Sphingomonas olei</name>
    <dbReference type="NCBI Taxonomy" id="1886787"/>
    <lineage>
        <taxon>Bacteria</taxon>
        <taxon>Pseudomonadati</taxon>
        <taxon>Pseudomonadota</taxon>
        <taxon>Alphaproteobacteria</taxon>
        <taxon>Sphingomonadales</taxon>
        <taxon>Sphingomonadaceae</taxon>
        <taxon>Sphingomonas</taxon>
    </lineage>
</organism>
<dbReference type="SUPFAM" id="SSF53098">
    <property type="entry name" value="Ribonuclease H-like"/>
    <property type="match status" value="1"/>
</dbReference>
<protein>
    <submittedName>
        <fullName evidence="2">DNA polymerase III subunit epsilon</fullName>
    </submittedName>
</protein>
<sequence>MRDWLPEDLEEAACLLEAHPAYRVLRALPPPDRLPLATPRGKVRTAVVLDVETTSLDWRSGHIIELAACPVRFDPYGQIVGVGQTRDWVEHPGYPLPAEIVRLTGLTDADLAGRFIDDGAVLALLGAADVLVAHNAQFDSNWIEHRYPALAGKAWCCSMREIDWANHGCDTRTLGGLLAERCGWFNTRHRADSDVNALVALLGHKLPTGRSGFAEMLLTASRPTVRVTATRAPFEVKDALKGRGYRWNQRARAWSIEIAQGSLDDELSWLRAEARCPHPTTMPVTWFERHRQQGG</sequence>
<dbReference type="InterPro" id="IPR013520">
    <property type="entry name" value="Ribonucl_H"/>
</dbReference>
<gene>
    <name evidence="2" type="ORF">E5988_16065</name>
</gene>
<evidence type="ECO:0000313" key="2">
    <source>
        <dbReference type="EMBL" id="THG37251.1"/>
    </source>
</evidence>
<dbReference type="RefSeq" id="WP_136452351.1">
    <property type="nucleotide sequence ID" value="NZ_SSTI01000019.1"/>
</dbReference>
<feature type="domain" description="Exonuclease" evidence="1">
    <location>
        <begin position="45"/>
        <end position="211"/>
    </location>
</feature>
<comment type="caution">
    <text evidence="2">The sequence shown here is derived from an EMBL/GenBank/DDBJ whole genome shotgun (WGS) entry which is preliminary data.</text>
</comment>
<dbReference type="Pfam" id="PF00929">
    <property type="entry name" value="RNase_T"/>
    <property type="match status" value="1"/>
</dbReference>
<evidence type="ECO:0000259" key="1">
    <source>
        <dbReference type="SMART" id="SM00479"/>
    </source>
</evidence>
<reference evidence="2 3" key="1">
    <citation type="submission" date="2019-04" db="EMBL/GenBank/DDBJ databases">
        <title>Microbes associate with the intestines of laboratory mice.</title>
        <authorList>
            <person name="Navarre W."/>
            <person name="Wong E."/>
            <person name="Huang K.C."/>
            <person name="Tropini C."/>
            <person name="Ng K."/>
            <person name="Yu B."/>
        </authorList>
    </citation>
    <scope>NUCLEOTIDE SEQUENCE [LARGE SCALE GENOMIC DNA]</scope>
    <source>
        <strain evidence="2 3">NM83_B4-11</strain>
    </source>
</reference>
<dbReference type="EMBL" id="SSTI01000019">
    <property type="protein sequence ID" value="THG37251.1"/>
    <property type="molecule type" value="Genomic_DNA"/>
</dbReference>
<dbReference type="InterPro" id="IPR012337">
    <property type="entry name" value="RNaseH-like_sf"/>
</dbReference>